<proteinExistence type="predicted"/>
<dbReference type="EMBL" id="JADKGY010000029">
    <property type="protein sequence ID" value="MBK9984320.1"/>
    <property type="molecule type" value="Genomic_DNA"/>
</dbReference>
<feature type="domain" description="Type IX secretion system protein PorV" evidence="2">
    <location>
        <begin position="31"/>
        <end position="263"/>
    </location>
</feature>
<dbReference type="Gene3D" id="2.40.160.60">
    <property type="entry name" value="Outer membrane protein transport protein (OMPP1/FadL/TodX)"/>
    <property type="match status" value="1"/>
</dbReference>
<evidence type="ECO:0000313" key="3">
    <source>
        <dbReference type="EMBL" id="MBK9984320.1"/>
    </source>
</evidence>
<dbReference type="NCBIfam" id="NF033710">
    <property type="entry name" value="T9SS_OM_PorV"/>
    <property type="match status" value="1"/>
</dbReference>
<feature type="chain" id="PRO_5038979361" evidence="1">
    <location>
        <begin position="27"/>
        <end position="393"/>
    </location>
</feature>
<feature type="signal peptide" evidence="1">
    <location>
        <begin position="1"/>
        <end position="26"/>
    </location>
</feature>
<dbReference type="InterPro" id="IPR047799">
    <property type="entry name" value="T9SS_OM_PorV"/>
</dbReference>
<evidence type="ECO:0000259" key="2">
    <source>
        <dbReference type="Pfam" id="PF19572"/>
    </source>
</evidence>
<keyword evidence="1" id="KW-0732">Signal</keyword>
<reference evidence="3 4" key="1">
    <citation type="submission" date="2020-10" db="EMBL/GenBank/DDBJ databases">
        <title>Connecting structure to function with the recovery of over 1000 high-quality activated sludge metagenome-assembled genomes encoding full-length rRNA genes using long-read sequencing.</title>
        <authorList>
            <person name="Singleton C.M."/>
            <person name="Petriglieri F."/>
            <person name="Kristensen J.M."/>
            <person name="Kirkegaard R.H."/>
            <person name="Michaelsen T.Y."/>
            <person name="Andersen M.H."/>
            <person name="Karst S.M."/>
            <person name="Dueholm M.S."/>
            <person name="Nielsen P.H."/>
            <person name="Albertsen M."/>
        </authorList>
    </citation>
    <scope>NUCLEOTIDE SEQUENCE [LARGE SCALE GENOMIC DNA]</scope>
    <source>
        <strain evidence="3">Ribe_18-Q3-R11-54_MAXAC.273</strain>
    </source>
</reference>
<dbReference type="NCBIfam" id="NF033709">
    <property type="entry name" value="PorV_fam"/>
    <property type="match status" value="1"/>
</dbReference>
<sequence>MKFTSLLVLFLLLANLGTSQCTFTHAIDCPNTIISAVPFLRIVPDARSAAMGDAGIATSADANSIHSNASKLAFINSDMGLAASYSPWLRSLGLQDVYMAYLSGYKRLDEFQTIGVSLRYFALGDLQFTDINGGSLGVGRPNEFEVAVAYARKLSDNFAAGITGKFIYSNLAGGQQIDNIDIVAAKAGAVDISFTYQKKINAGMLRIGTAFTNIGSKVSYTKSDFKDFLPGNFGIGGALELDLDDYNQLTFTVDVNKLLVPTPVPDTNPNYDKNGNGFPDYREKALFEGVFGSFGDAPGGFKEELRELMYSMGVEYWYNKQFAFRAGYYYEHPTKGNRQFLTAGLGLKYNVFGLNVSYLVPTSNQRSPLDNTLRFTLVFHLDKAADAVPAPTN</sequence>
<dbReference type="Proteomes" id="UP000808337">
    <property type="component" value="Unassembled WGS sequence"/>
</dbReference>
<dbReference type="AlphaFoldDB" id="A0A9D7SZ56"/>
<evidence type="ECO:0000256" key="1">
    <source>
        <dbReference type="SAM" id="SignalP"/>
    </source>
</evidence>
<gene>
    <name evidence="3" type="primary">porV</name>
    <name evidence="3" type="ORF">IPP15_18470</name>
</gene>
<dbReference type="Pfam" id="PF19572">
    <property type="entry name" value="PorV"/>
    <property type="match status" value="1"/>
</dbReference>
<accession>A0A9D7SZ56</accession>
<evidence type="ECO:0000313" key="4">
    <source>
        <dbReference type="Proteomes" id="UP000808337"/>
    </source>
</evidence>
<name>A0A9D7SZ56_9BACT</name>
<protein>
    <submittedName>
        <fullName evidence="3">Type IX secretion system outer membrane channel protein PorV</fullName>
    </submittedName>
</protein>
<comment type="caution">
    <text evidence="3">The sequence shown here is derived from an EMBL/GenBank/DDBJ whole genome shotgun (WGS) entry which is preliminary data.</text>
</comment>
<organism evidence="3 4">
    <name type="scientific">Candidatus Opimibacter skivensis</name>
    <dbReference type="NCBI Taxonomy" id="2982028"/>
    <lineage>
        <taxon>Bacteria</taxon>
        <taxon>Pseudomonadati</taxon>
        <taxon>Bacteroidota</taxon>
        <taxon>Saprospiria</taxon>
        <taxon>Saprospirales</taxon>
        <taxon>Saprospiraceae</taxon>
        <taxon>Candidatus Opimibacter</taxon>
    </lineage>
</organism>
<dbReference type="InterPro" id="IPR045741">
    <property type="entry name" value="PorV"/>
</dbReference>